<dbReference type="PANTHER" id="PTHR30273:SF2">
    <property type="entry name" value="PROTEIN FECR"/>
    <property type="match status" value="1"/>
</dbReference>
<dbReference type="RefSeq" id="WP_264729753.1">
    <property type="nucleotide sequence ID" value="NZ_JAPDNR010000001.1"/>
</dbReference>
<sequence>MKLSELEILIDKYLEGKASEEEKERVERWLDHPTAPMAELTPAKKEALTRYFWDNILAGIGMAPARPRRRIVHLFHQAKSNILRIAAALLLMIMAATIIKYTIIDKWMATPAYTVITAKEGQALHYVLPDGSTASLFPGSAIQVPDHYNQSDRQVKVHGRVFFEIARSESNPFYVVAGELQTRVLGTSFEVNTLAALQPTVVVKTGKVAVSYKGQQQAVLTVNKRLRINLSDPHPAGHVDSVNAASICSWWKGTFDFEQTTLPEVLQTISQWYKIPIAIQGEKWYAERVTMHVETGLPVEAVMQLLAETLGNHYKMTGQHITIY</sequence>
<dbReference type="InterPro" id="IPR012373">
    <property type="entry name" value="Ferrdict_sens_TM"/>
</dbReference>
<feature type="domain" description="FecR protein" evidence="2">
    <location>
        <begin position="115"/>
        <end position="208"/>
    </location>
</feature>
<evidence type="ECO:0000313" key="5">
    <source>
        <dbReference type="Proteomes" id="UP001207742"/>
    </source>
</evidence>
<dbReference type="Gene3D" id="3.55.50.30">
    <property type="match status" value="1"/>
</dbReference>
<dbReference type="EMBL" id="JAPDNS010000001">
    <property type="protein sequence ID" value="MCW3484234.1"/>
    <property type="molecule type" value="Genomic_DNA"/>
</dbReference>
<evidence type="ECO:0000259" key="3">
    <source>
        <dbReference type="Pfam" id="PF16344"/>
    </source>
</evidence>
<feature type="domain" description="Protein FecR C-terminal" evidence="3">
    <location>
        <begin position="255"/>
        <end position="323"/>
    </location>
</feature>
<dbReference type="PANTHER" id="PTHR30273">
    <property type="entry name" value="PERIPLASMIC SIGNAL SENSOR AND SIGMA FACTOR ACTIVATOR FECR-RELATED"/>
    <property type="match status" value="1"/>
</dbReference>
<reference evidence="4 5" key="1">
    <citation type="submission" date="2022-10" db="EMBL/GenBank/DDBJ databases">
        <title>Chitinophaga nivalis PC15 sp. nov., isolated from Pyeongchang county, South Korea.</title>
        <authorList>
            <person name="Trinh H.N."/>
        </authorList>
    </citation>
    <scope>NUCLEOTIDE SEQUENCE [LARGE SCALE GENOMIC DNA]</scope>
    <source>
        <strain evidence="4 5">PC14</strain>
    </source>
</reference>
<dbReference type="Pfam" id="PF04773">
    <property type="entry name" value="FecR"/>
    <property type="match status" value="1"/>
</dbReference>
<dbReference type="Pfam" id="PF16344">
    <property type="entry name" value="FecR_C"/>
    <property type="match status" value="1"/>
</dbReference>
<proteinExistence type="predicted"/>
<name>A0ABT3IJW4_9BACT</name>
<comment type="caution">
    <text evidence="4">The sequence shown here is derived from an EMBL/GenBank/DDBJ whole genome shotgun (WGS) entry which is preliminary data.</text>
</comment>
<evidence type="ECO:0000259" key="2">
    <source>
        <dbReference type="Pfam" id="PF04773"/>
    </source>
</evidence>
<keyword evidence="1" id="KW-1133">Transmembrane helix</keyword>
<keyword evidence="5" id="KW-1185">Reference proteome</keyword>
<dbReference type="Proteomes" id="UP001207742">
    <property type="component" value="Unassembled WGS sequence"/>
</dbReference>
<evidence type="ECO:0000256" key="1">
    <source>
        <dbReference type="SAM" id="Phobius"/>
    </source>
</evidence>
<dbReference type="InterPro" id="IPR006860">
    <property type="entry name" value="FecR"/>
</dbReference>
<dbReference type="PIRSF" id="PIRSF018266">
    <property type="entry name" value="FecR"/>
    <property type="match status" value="1"/>
</dbReference>
<protein>
    <submittedName>
        <fullName evidence="4">FecR domain-containing protein</fullName>
    </submittedName>
</protein>
<feature type="transmembrane region" description="Helical" evidence="1">
    <location>
        <begin position="82"/>
        <end position="103"/>
    </location>
</feature>
<gene>
    <name evidence="4" type="ORF">OL497_10040</name>
</gene>
<dbReference type="InterPro" id="IPR032508">
    <property type="entry name" value="FecR_C"/>
</dbReference>
<dbReference type="Gene3D" id="2.60.120.1440">
    <property type="match status" value="1"/>
</dbReference>
<keyword evidence="1" id="KW-0812">Transmembrane</keyword>
<accession>A0ABT3IJW4</accession>
<evidence type="ECO:0000313" key="4">
    <source>
        <dbReference type="EMBL" id="MCW3484234.1"/>
    </source>
</evidence>
<keyword evidence="1" id="KW-0472">Membrane</keyword>
<organism evidence="4 5">
    <name type="scientific">Chitinophaga nivalis</name>
    <dbReference type="NCBI Taxonomy" id="2991709"/>
    <lineage>
        <taxon>Bacteria</taxon>
        <taxon>Pseudomonadati</taxon>
        <taxon>Bacteroidota</taxon>
        <taxon>Chitinophagia</taxon>
        <taxon>Chitinophagales</taxon>
        <taxon>Chitinophagaceae</taxon>
        <taxon>Chitinophaga</taxon>
    </lineage>
</organism>